<keyword evidence="1" id="KW-0732">Signal</keyword>
<comment type="caution">
    <text evidence="2">The sequence shown here is derived from an EMBL/GenBank/DDBJ whole genome shotgun (WGS) entry which is preliminary data.</text>
</comment>
<protein>
    <submittedName>
        <fullName evidence="2">Membrane protein</fullName>
    </submittedName>
</protein>
<evidence type="ECO:0000313" key="3">
    <source>
        <dbReference type="Proteomes" id="UP000054717"/>
    </source>
</evidence>
<reference evidence="2" key="1">
    <citation type="submission" date="2016-01" db="EMBL/GenBank/DDBJ databases">
        <authorList>
            <person name="Peeters Charlotte."/>
        </authorList>
    </citation>
    <scope>NUCLEOTIDE SEQUENCE</scope>
    <source>
        <strain evidence="2">LMG 22936</strain>
    </source>
</reference>
<evidence type="ECO:0000256" key="1">
    <source>
        <dbReference type="SAM" id="SignalP"/>
    </source>
</evidence>
<proteinExistence type="predicted"/>
<accession>A0A158GBJ3</accession>
<dbReference type="STRING" id="326475.AWB66_01752"/>
<dbReference type="AlphaFoldDB" id="A0A158GBJ3"/>
<dbReference type="RefSeq" id="WP_087629884.1">
    <property type="nucleotide sequence ID" value="NZ_FCNZ02000005.1"/>
</dbReference>
<dbReference type="Pfam" id="PF13663">
    <property type="entry name" value="DUF4148"/>
    <property type="match status" value="1"/>
</dbReference>
<organism evidence="2 3">
    <name type="scientific">Caballeronia telluris</name>
    <dbReference type="NCBI Taxonomy" id="326475"/>
    <lineage>
        <taxon>Bacteria</taxon>
        <taxon>Pseudomonadati</taxon>
        <taxon>Pseudomonadota</taxon>
        <taxon>Betaproteobacteria</taxon>
        <taxon>Burkholderiales</taxon>
        <taxon>Burkholderiaceae</taxon>
        <taxon>Caballeronia</taxon>
    </lineage>
</organism>
<dbReference type="Proteomes" id="UP000054717">
    <property type="component" value="Unassembled WGS sequence"/>
</dbReference>
<gene>
    <name evidence="2" type="ORF">AWB66_01752</name>
</gene>
<keyword evidence="3" id="KW-1185">Reference proteome</keyword>
<dbReference type="InterPro" id="IPR025421">
    <property type="entry name" value="DUF4148"/>
</dbReference>
<feature type="signal peptide" evidence="1">
    <location>
        <begin position="1"/>
        <end position="21"/>
    </location>
</feature>
<feature type="chain" id="PRO_5011116693" evidence="1">
    <location>
        <begin position="22"/>
        <end position="106"/>
    </location>
</feature>
<name>A0A158GBJ3_9BURK</name>
<sequence>MKTFASLALSATLLVSSGAFAEGLTRAEVRAQLVAADQNGSRLVTDASYPDVDSVYQNQVAQRPSGNVDADANAYGGAMTGSASSAARATGTCVGPVSFCHIYAGS</sequence>
<dbReference type="EMBL" id="FCNZ02000005">
    <property type="protein sequence ID" value="SAL29267.1"/>
    <property type="molecule type" value="Genomic_DNA"/>
</dbReference>
<evidence type="ECO:0000313" key="2">
    <source>
        <dbReference type="EMBL" id="SAL29267.1"/>
    </source>
</evidence>